<proteinExistence type="predicted"/>
<dbReference type="EMBL" id="CP070228">
    <property type="protein sequence ID" value="QRV01770.1"/>
    <property type="molecule type" value="Genomic_DNA"/>
</dbReference>
<sequence length="1205" mass="137600">MWITGEVELPDAILDAHAKGELVFFVGAGASLDSPSRLPTFQQLAMQLAQRASHSEPKEDEPLDYFIGKLESQDFDAHQHTREIISDSTSRPNSLHATIVDLANSGEKFRVVTTNYDNHLSEAARSQGITIPDMWYSPALPLGHDFTGLVHLHGSVKRRKEEMVLTDQDFGHAYLTDAWATRFLTSMFNRFTVVFIGYSHDDTIMQYLARGLPSDSKGNTGNTSKRYIFTSRPSGENARNLLDEKWNYLGVEPIVYPVIDKDHSVLVRALKTWADRVRLGRAEHRARVREIVVGGIEMSPDDRDYIRKQLQTETGTKDFHEATRSLLDSQKVEWLRWVEEIPEFKALFSSNASTNESYYLAQWFVDIFIESPTLNGFALQTVQRFGQKMSSILYREMCIGAYRLQEEDNASSKLWKTLLATSIYGQSIQRDSLDFLYADASNSEVCVLPLLRTILRPFLKLEVDFISEQLTGNDIAEQEIKLPNASVSWLLEESELTEQVKLAVSVAAPGDKALGGLLEGALLEAYELLAVYYGDRLFDPLSFHRSAIEPHPQDSRRKPVDAIIDGLRDYGVKTLLQWQNLPDRWWNFEYPLMRRLALHLITIDQERNSDQKITWLLDRTGLYVSAFKHEIYQLLRESVPSASLVQKQKVLEAVLLGPDYPEERDDYDRKAAYAKYNLLAWLKQSDPKWSEVIAEFDAIQVANSNFAVREHPDLDMWMESGVRTEKLPFSIDEFIGKVEENAQNAVENLVAYDYSPFSLNSPRWEDAILLVKKLAQQRPDLAITLWDKLGERTDIAEPQKELYNAIIEGWSESDLGNSVDDAIEHLNSLVVDKDYAHMIGYFLRQQILQWIDATESATLAVMRKLARALWDEHSTEFTYSYKDSVSALTFAPLYLNSWPGFLAQYWISEVDRRWRSERDSWFGLNDEELDALVAFLNASSDALDATQPAIAQQLYFLYGADKGFTTDHVLPLFDDAERHAYAWYPFLHNARWNDSLLEAGLFDTMVTELDRLGELPEEMIRNTFLELVVAVVSYAGITDDERRGLLDRTIFASNGQYANQFAQAVIHFLAREDVDGVEIWQQWLGEHVRRRLAGMPRNASLAELSCWADAVPFVGRFIPKAIALFGVRNIGFSEMSSFLNIPNQALNSYGEQLVEFLSKRIRSTTKTGVVIDWELQELTKMVKNVVGDDIARPMVDALIEKDLKW</sequence>
<reference evidence="1 2" key="1">
    <citation type="submission" date="2021-02" db="EMBL/GenBank/DDBJ databases">
        <title>Complete Genome Sequence of Arcanobacterium phocisimile strain DSM 26142T from a harbour seal.</title>
        <authorList>
            <person name="Borowiak M."/>
            <person name="Alssahen M."/>
            <person name="Malorny B."/>
            <person name="Laemmler C."/>
            <person name="Siebert U."/>
            <person name="Ploetz M."/>
            <person name="Abdulmawjood A."/>
        </authorList>
    </citation>
    <scope>NUCLEOTIDE SEQUENCE [LARGE SCALE GENOMIC DNA]</scope>
    <source>
        <strain evidence="1 2">DSM 26142</strain>
    </source>
</reference>
<evidence type="ECO:0000313" key="1">
    <source>
        <dbReference type="EMBL" id="QRV01770.1"/>
    </source>
</evidence>
<gene>
    <name evidence="1" type="ORF">JTE88_06665</name>
</gene>
<protein>
    <submittedName>
        <fullName evidence="1">SIR2 family protein</fullName>
    </submittedName>
</protein>
<dbReference type="RefSeq" id="WP_204423783.1">
    <property type="nucleotide sequence ID" value="NZ_CP070228.1"/>
</dbReference>
<organism evidence="1 2">
    <name type="scientific">Arcanobacterium phocisimile</name>
    <dbReference type="NCBI Taxonomy" id="1302235"/>
    <lineage>
        <taxon>Bacteria</taxon>
        <taxon>Bacillati</taxon>
        <taxon>Actinomycetota</taxon>
        <taxon>Actinomycetes</taxon>
        <taxon>Actinomycetales</taxon>
        <taxon>Actinomycetaceae</taxon>
        <taxon>Arcanobacterium</taxon>
    </lineage>
</organism>
<dbReference type="SUPFAM" id="SSF52467">
    <property type="entry name" value="DHS-like NAD/FAD-binding domain"/>
    <property type="match status" value="1"/>
</dbReference>
<evidence type="ECO:0000313" key="2">
    <source>
        <dbReference type="Proteomes" id="UP000602653"/>
    </source>
</evidence>
<name>A0ABX7IG88_9ACTO</name>
<keyword evidence="2" id="KW-1185">Reference proteome</keyword>
<dbReference type="Proteomes" id="UP000602653">
    <property type="component" value="Chromosome"/>
</dbReference>
<dbReference type="Gene3D" id="3.40.50.1220">
    <property type="entry name" value="TPP-binding domain"/>
    <property type="match status" value="1"/>
</dbReference>
<accession>A0ABX7IG88</accession>
<dbReference type="Pfam" id="PF13289">
    <property type="entry name" value="SIR2_2"/>
    <property type="match status" value="1"/>
</dbReference>
<dbReference type="InterPro" id="IPR029035">
    <property type="entry name" value="DHS-like_NAD/FAD-binding_dom"/>
</dbReference>